<accession>B6GE93</accession>
<dbReference type="HOGENOM" id="CLU_115835_0_0_11"/>
<dbReference type="GO" id="GO:0003677">
    <property type="term" value="F:DNA binding"/>
    <property type="evidence" value="ECO:0007669"/>
    <property type="project" value="UniProtKB-KW"/>
</dbReference>
<dbReference type="InterPro" id="IPR001387">
    <property type="entry name" value="Cro/C1-type_HTH"/>
</dbReference>
<dbReference type="Pfam" id="PF01381">
    <property type="entry name" value="HTH_3"/>
    <property type="match status" value="1"/>
</dbReference>
<dbReference type="STRING" id="445975.COLSTE_02430"/>
<dbReference type="Gene3D" id="1.10.260.40">
    <property type="entry name" value="lambda repressor-like DNA-binding domains"/>
    <property type="match status" value="1"/>
</dbReference>
<evidence type="ECO:0000313" key="2">
    <source>
        <dbReference type="EMBL" id="EEA89397.1"/>
    </source>
</evidence>
<keyword evidence="2" id="KW-0238">DNA-binding</keyword>
<sequence>MTRAYDEAYVPDAMQSLGEFFDYAVNDHGAEGDEIADLFCMSALAQSFGRGEPWAVVGLCGCELFVRLSREFGYDVDGLVEPGVRMEKTPEYWLGWVAAYVQWRLGVSFDTLFSAVPYDEFLALYTPWHESSEERVAALVAERLRSVKGETRLAKMRKRLGLSQRELAYRAGVSLRSIQMYEQRNKDINRAQVGSVAELARVLHCCIEDLLEVDVGQLDNGGCA</sequence>
<feature type="domain" description="HTH cro/C1-type" evidence="1">
    <location>
        <begin position="153"/>
        <end position="210"/>
    </location>
</feature>
<comment type="caution">
    <text evidence="2">The sequence shown here is derived from an EMBL/GenBank/DDBJ whole genome shotgun (WGS) entry which is preliminary data.</text>
</comment>
<dbReference type="Proteomes" id="UP000003560">
    <property type="component" value="Unassembled WGS sequence"/>
</dbReference>
<reference evidence="2 3" key="1">
    <citation type="submission" date="2008-10" db="EMBL/GenBank/DDBJ databases">
        <title>Draft genome sequence of Collinsella stercoris (DSM 13279).</title>
        <authorList>
            <person name="Sudarsanam P."/>
            <person name="Ley R."/>
            <person name="Guruge J."/>
            <person name="Turnbaugh P.J."/>
            <person name="Mahowald M."/>
            <person name="Liep D."/>
            <person name="Gordon J."/>
        </authorList>
    </citation>
    <scope>NUCLEOTIDE SEQUENCE [LARGE SCALE GENOMIC DNA]</scope>
    <source>
        <strain evidence="2 3">DSM 13279</strain>
    </source>
</reference>
<dbReference type="AlphaFoldDB" id="B6GE93"/>
<evidence type="ECO:0000313" key="3">
    <source>
        <dbReference type="Proteomes" id="UP000003560"/>
    </source>
</evidence>
<organism evidence="2 3">
    <name type="scientific">Collinsella stercoris DSM 13279</name>
    <dbReference type="NCBI Taxonomy" id="445975"/>
    <lineage>
        <taxon>Bacteria</taxon>
        <taxon>Bacillati</taxon>
        <taxon>Actinomycetota</taxon>
        <taxon>Coriobacteriia</taxon>
        <taxon>Coriobacteriales</taxon>
        <taxon>Coriobacteriaceae</taxon>
        <taxon>Collinsella</taxon>
    </lineage>
</organism>
<dbReference type="PROSITE" id="PS50943">
    <property type="entry name" value="HTH_CROC1"/>
    <property type="match status" value="1"/>
</dbReference>
<dbReference type="InterPro" id="IPR010982">
    <property type="entry name" value="Lambda_DNA-bd_dom_sf"/>
</dbReference>
<dbReference type="GeneID" id="98001643"/>
<dbReference type="SMART" id="SM00530">
    <property type="entry name" value="HTH_XRE"/>
    <property type="match status" value="1"/>
</dbReference>
<keyword evidence="3" id="KW-1185">Reference proteome</keyword>
<gene>
    <name evidence="2" type="ORF">COLSTE_02430</name>
</gene>
<dbReference type="EMBL" id="ABXJ01000146">
    <property type="protein sequence ID" value="EEA89397.1"/>
    <property type="molecule type" value="Genomic_DNA"/>
</dbReference>
<protein>
    <submittedName>
        <fullName evidence="2">DNA-binding helix-turn-helix protein</fullName>
    </submittedName>
</protein>
<evidence type="ECO:0000259" key="1">
    <source>
        <dbReference type="PROSITE" id="PS50943"/>
    </source>
</evidence>
<reference evidence="2 3" key="2">
    <citation type="submission" date="2008-10" db="EMBL/GenBank/DDBJ databases">
        <authorList>
            <person name="Fulton L."/>
            <person name="Clifton S."/>
            <person name="Fulton B."/>
            <person name="Xu J."/>
            <person name="Minx P."/>
            <person name="Pepin K.H."/>
            <person name="Johnson M."/>
            <person name="Thiruvilangam P."/>
            <person name="Bhonagiri V."/>
            <person name="Nash W.E."/>
            <person name="Mardis E.R."/>
            <person name="Wilson R.K."/>
        </authorList>
    </citation>
    <scope>NUCLEOTIDE SEQUENCE [LARGE SCALE GENOMIC DNA]</scope>
    <source>
        <strain evidence="2 3">DSM 13279</strain>
    </source>
</reference>
<dbReference type="SUPFAM" id="SSF47413">
    <property type="entry name" value="lambda repressor-like DNA-binding domains"/>
    <property type="match status" value="1"/>
</dbReference>
<name>B6GE93_9ACTN</name>
<proteinExistence type="predicted"/>
<dbReference type="eggNOG" id="COG1396">
    <property type="taxonomic scope" value="Bacteria"/>
</dbReference>
<dbReference type="CDD" id="cd00093">
    <property type="entry name" value="HTH_XRE"/>
    <property type="match status" value="1"/>
</dbReference>
<dbReference type="RefSeq" id="WP_006722052.1">
    <property type="nucleotide sequence ID" value="NZ_CP085935.1"/>
</dbReference>